<organism evidence="1 2">
    <name type="scientific">Epicoccum nigrum</name>
    <name type="common">Soil fungus</name>
    <name type="synonym">Epicoccum purpurascens</name>
    <dbReference type="NCBI Taxonomy" id="105696"/>
    <lineage>
        <taxon>Eukaryota</taxon>
        <taxon>Fungi</taxon>
        <taxon>Dikarya</taxon>
        <taxon>Ascomycota</taxon>
        <taxon>Pezizomycotina</taxon>
        <taxon>Dothideomycetes</taxon>
        <taxon>Pleosporomycetidae</taxon>
        <taxon>Pleosporales</taxon>
        <taxon>Pleosporineae</taxon>
        <taxon>Didymellaceae</taxon>
        <taxon>Epicoccum</taxon>
    </lineage>
</organism>
<sequence>MDRQILESETFRSIRSRLNGLHLQITTEDPPHVSRYTACHRGFGVDLPELWLRPVLPHLTHLTLYSYTRMWGLYPFVDFREIGTFPCLESLSFGNWTIAHDWQIDWIISHASTLKELLFHDCPIIPALRMAQRKENNMASLNFPDLKAEGADVWGDYFTLVTLRWHQLFDRFRSDLSHLDHFALRCTDTSGPNDCWSADDFDYRYNLTNSLRNTRYYFFDSDCNVSGTGCVPQWIDPGPERRAYGFYRGWHHPKPSIEVKFPDCDEEDAAALSRLMEVVNKRGSTRA</sequence>
<proteinExistence type="predicted"/>
<dbReference type="Proteomes" id="UP000193240">
    <property type="component" value="Unassembled WGS sequence"/>
</dbReference>
<accession>A0A1Y2LYR6</accession>
<dbReference type="PANTHER" id="PTHR42057">
    <property type="entry name" value="F-BOX DOMAIN PROTEIN (AFU_ORTHOLOGUE AFUA_4G00200)"/>
    <property type="match status" value="1"/>
</dbReference>
<name>A0A1Y2LYR6_EPING</name>
<protein>
    <recommendedName>
        <fullName evidence="3">F-box domain-containing protein</fullName>
    </recommendedName>
</protein>
<reference evidence="1 2" key="1">
    <citation type="journal article" date="2017" name="Genome Announc.">
        <title>Genome sequence of the saprophytic ascomycete Epicoccum nigrum ICMP 19927 strain isolated from New Zealand.</title>
        <authorList>
            <person name="Fokin M."/>
            <person name="Fleetwood D."/>
            <person name="Weir B.S."/>
            <person name="Villas-Boas S.G."/>
        </authorList>
    </citation>
    <scope>NUCLEOTIDE SEQUENCE [LARGE SCALE GENOMIC DNA]</scope>
    <source>
        <strain evidence="1 2">ICMP 19927</strain>
    </source>
</reference>
<evidence type="ECO:0000313" key="1">
    <source>
        <dbReference type="EMBL" id="OSS48337.1"/>
    </source>
</evidence>
<keyword evidence="2" id="KW-1185">Reference proteome</keyword>
<dbReference type="PANTHER" id="PTHR42057:SF2">
    <property type="entry name" value="F-BOX DOMAIN PROTEIN (AFU_ORTHOLOGUE AFUA_4G00200)-RELATED"/>
    <property type="match status" value="1"/>
</dbReference>
<dbReference type="InParanoid" id="A0A1Y2LYR6"/>
<evidence type="ECO:0008006" key="3">
    <source>
        <dbReference type="Google" id="ProtNLM"/>
    </source>
</evidence>
<dbReference type="SUPFAM" id="SSF52047">
    <property type="entry name" value="RNI-like"/>
    <property type="match status" value="1"/>
</dbReference>
<dbReference type="EMBL" id="KZ107846">
    <property type="protein sequence ID" value="OSS48337.1"/>
    <property type="molecule type" value="Genomic_DNA"/>
</dbReference>
<evidence type="ECO:0000313" key="2">
    <source>
        <dbReference type="Proteomes" id="UP000193240"/>
    </source>
</evidence>
<dbReference type="AlphaFoldDB" id="A0A1Y2LYR6"/>
<gene>
    <name evidence="1" type="ORF">B5807_07760</name>
</gene>